<gene>
    <name evidence="1" type="ORF">MILVUS5_LOCUS34267</name>
</gene>
<dbReference type="Proteomes" id="UP001177021">
    <property type="component" value="Unassembled WGS sequence"/>
</dbReference>
<keyword evidence="2" id="KW-1185">Reference proteome</keyword>
<comment type="caution">
    <text evidence="1">The sequence shown here is derived from an EMBL/GenBank/DDBJ whole genome shotgun (WGS) entry which is preliminary data.</text>
</comment>
<reference evidence="1" key="1">
    <citation type="submission" date="2023-10" db="EMBL/GenBank/DDBJ databases">
        <authorList>
            <person name="Rodriguez Cubillos JULIANA M."/>
            <person name="De Vega J."/>
        </authorList>
    </citation>
    <scope>NUCLEOTIDE SEQUENCE</scope>
</reference>
<dbReference type="EMBL" id="CASHSV030000615">
    <property type="protein sequence ID" value="CAJ2670197.1"/>
    <property type="molecule type" value="Genomic_DNA"/>
</dbReference>
<protein>
    <submittedName>
        <fullName evidence="1">Uncharacterized protein</fullName>
    </submittedName>
</protein>
<name>A0ACB0LP49_TRIPR</name>
<evidence type="ECO:0000313" key="1">
    <source>
        <dbReference type="EMBL" id="CAJ2670197.1"/>
    </source>
</evidence>
<evidence type="ECO:0000313" key="2">
    <source>
        <dbReference type="Proteomes" id="UP001177021"/>
    </source>
</evidence>
<sequence length="1100" mass="123652">MATKGSSKLYAISDLWSGLEDIRDQVNQQSIRLFRLLQLESSNLLAPLVLKLLEYYNCDLNTFIFNGHSFAITLEDIMYITGLPIQGIPIMDASKDKNAFSIFDKNFCKSSCPISKLKDHAKDTRVDPITRMKAALLVLIACFVIPTGDEHRINRNFVKYVDKLDEVDNYAWGAALLAFLHDGISKWKKEQKSLINGNLWVVLSVFLIRIRSLREAIHIKLDLENAEVPLLHSVLNAVKNISHNHKPNFLDKVKEALDTLSEEEINWVPYKHLKLRLPDILKEQEKYKLLLSPICCMNSIVHHRPHLAAKQFEELKHLDLSKLTWLETDPVLKQIRDARKLVTDFLPGYQEEGLSRHNEETSISRDVDALEYDTNMQIIHSPRQNGANEATSQPSDAAFACENAHHSIPEESRCIKFNKRCRERKEKKNMPVVDNKEKKFTSVYKRRRKSNVEKEKKNMLVVDNKEKKIMSSKENEGAQEAMRQENNEDKDEGEKNITDGKPFLCPIHFCCVCKGLENKMEPDLQLAVCNRCPKSYHRKCLPIGIAFDGDGVQTRAWEGLLPNNRILIYCLNHKIIDKLGTPVRDHIKFPDTRAAVPEINTNKRMKPTTKDRVILKNDVGVVKSSGKSTAEGSNVTGKLPSSKIGCKKSAEKIISGSDISKTPEAKVMSSKCLTENKKSISKNSSEKVISSDISRKLESNKSCLTESKKSISKNSSEKVISSDISRKLESSKSCLTESKKSISKLSGKMTSGSDISREPKSNEISGRLSTENKKSISKKFEKPKCASTSKSSEQIKHDNQVNDADNQTLSIKPIRSVFPPHDADSEKGLVDSFKEARSSILLEGVTEKHKLDDSVDLTTKLDKVISHEHGNCGDKLMLNHVLLVSTDDQEEQACINESRKRSSHHANVDQESEKRQEFKMSKSWKTSGRRKLIENNDRKGLGVSSQLFKSVVSPARRCIKHAPGHQGRSHSEIEKGTSVKNADENQNREEDKHRRESNARQQVGPSGVQDSNSTQNDHLSGHNPSCANKHPQLSTTSKSLNKMNTLAADESNLVRTGSPTPDPPIFSGNGTFERIVLPGFAAGPNFAFSLHHSAGWLEED</sequence>
<organism evidence="1 2">
    <name type="scientific">Trifolium pratense</name>
    <name type="common">Red clover</name>
    <dbReference type="NCBI Taxonomy" id="57577"/>
    <lineage>
        <taxon>Eukaryota</taxon>
        <taxon>Viridiplantae</taxon>
        <taxon>Streptophyta</taxon>
        <taxon>Embryophyta</taxon>
        <taxon>Tracheophyta</taxon>
        <taxon>Spermatophyta</taxon>
        <taxon>Magnoliopsida</taxon>
        <taxon>eudicotyledons</taxon>
        <taxon>Gunneridae</taxon>
        <taxon>Pentapetalae</taxon>
        <taxon>rosids</taxon>
        <taxon>fabids</taxon>
        <taxon>Fabales</taxon>
        <taxon>Fabaceae</taxon>
        <taxon>Papilionoideae</taxon>
        <taxon>50 kb inversion clade</taxon>
        <taxon>NPAAA clade</taxon>
        <taxon>Hologalegina</taxon>
        <taxon>IRL clade</taxon>
        <taxon>Trifolieae</taxon>
        <taxon>Trifolium</taxon>
    </lineage>
</organism>
<proteinExistence type="predicted"/>
<accession>A0ACB0LP49</accession>